<reference evidence="7 8" key="1">
    <citation type="journal article" date="2017" name="BMC Genomics">
        <title>Whole-genome assembly of Babesia ovata and comparative genomics between closely related pathogens.</title>
        <authorList>
            <person name="Yamagishi J."/>
            <person name="Asada M."/>
            <person name="Hakimi H."/>
            <person name="Tanaka T.Q."/>
            <person name="Sugimoto C."/>
            <person name="Kawazu S."/>
        </authorList>
    </citation>
    <scope>NUCLEOTIDE SEQUENCE [LARGE SCALE GENOMIC DNA]</scope>
    <source>
        <strain evidence="7 8">Miyake</strain>
    </source>
</reference>
<dbReference type="EMBL" id="BDSA01000003">
    <property type="protein sequence ID" value="GBE61412.1"/>
    <property type="molecule type" value="Genomic_DNA"/>
</dbReference>
<feature type="compositionally biased region" description="Basic and acidic residues" evidence="6">
    <location>
        <begin position="201"/>
        <end position="211"/>
    </location>
</feature>
<comment type="similarity">
    <text evidence="2">Belongs to the EBP2 family.</text>
</comment>
<dbReference type="PANTHER" id="PTHR13028:SF0">
    <property type="entry name" value="RRNA-PROCESSING PROTEIN EBP2-RELATED"/>
    <property type="match status" value="1"/>
</dbReference>
<keyword evidence="5" id="KW-0539">Nucleus</keyword>
<feature type="compositionally biased region" description="Acidic residues" evidence="6">
    <location>
        <begin position="26"/>
        <end position="37"/>
    </location>
</feature>
<feature type="region of interest" description="Disordered" evidence="6">
    <location>
        <begin position="201"/>
        <end position="276"/>
    </location>
</feature>
<dbReference type="InterPro" id="IPR008610">
    <property type="entry name" value="Ebp2"/>
</dbReference>
<dbReference type="AlphaFoldDB" id="A0A2H6KEI9"/>
<evidence type="ECO:0000256" key="3">
    <source>
        <dbReference type="ARBA" id="ARBA00022517"/>
    </source>
</evidence>
<dbReference type="PANTHER" id="PTHR13028">
    <property type="entry name" value="RRNA PROCESSING PROTEIN EBNA1-BINDING PROTEIN-RELATED"/>
    <property type="match status" value="1"/>
</dbReference>
<evidence type="ECO:0000256" key="2">
    <source>
        <dbReference type="ARBA" id="ARBA00007336"/>
    </source>
</evidence>
<protein>
    <submittedName>
        <fullName evidence="7">EBNA1 binding protein</fullName>
    </submittedName>
</protein>
<evidence type="ECO:0000256" key="6">
    <source>
        <dbReference type="SAM" id="MobiDB-lite"/>
    </source>
</evidence>
<name>A0A2H6KEI9_9APIC</name>
<evidence type="ECO:0000313" key="8">
    <source>
        <dbReference type="Proteomes" id="UP000236319"/>
    </source>
</evidence>
<dbReference type="GO" id="GO:0042273">
    <property type="term" value="P:ribosomal large subunit biogenesis"/>
    <property type="evidence" value="ECO:0007669"/>
    <property type="project" value="TreeGrafter"/>
</dbReference>
<evidence type="ECO:0000256" key="4">
    <source>
        <dbReference type="ARBA" id="ARBA00023054"/>
    </source>
</evidence>
<dbReference type="OrthoDB" id="443772at2759"/>
<gene>
    <name evidence="7" type="ORF">BOVATA_029050</name>
</gene>
<dbReference type="GO" id="GO:0030687">
    <property type="term" value="C:preribosome, large subunit precursor"/>
    <property type="evidence" value="ECO:0007669"/>
    <property type="project" value="TreeGrafter"/>
</dbReference>
<comment type="subcellular location">
    <subcellularLocation>
        <location evidence="1">Nucleus</location>
        <location evidence="1">Nucleolus</location>
    </subcellularLocation>
</comment>
<dbReference type="Pfam" id="PF05890">
    <property type="entry name" value="Ebp2"/>
    <property type="match status" value="1"/>
</dbReference>
<evidence type="ECO:0000256" key="5">
    <source>
        <dbReference type="ARBA" id="ARBA00023242"/>
    </source>
</evidence>
<sequence length="276" mass="31241">MPLQIKALGYVLKPGERFIDSNDLVDAGEDSSGDDTSNEASHTYKETDVLDKIEEISEGRDGKALPWVETLDITSEQKCSDELNRNEILKLEEHFKLIASDCARRGLQRLAKMGIGFNRPSDFYADMVKTDVQMARVVKKLANRSNVIQEKKRRQSMKVKKVFDKQVKQRQMKNKFVKDVDNLIRNGKNNGAIEKQIDRLIDNHSKDERKSKSAGASTKSQKRLRQRNEKTVNKPSKKQMLRNPKVRRSSGGKAAKGVKGNKGKKGSGRGKTRGRK</sequence>
<dbReference type="GeneID" id="39875182"/>
<accession>A0A2H6KEI9</accession>
<evidence type="ECO:0000256" key="1">
    <source>
        <dbReference type="ARBA" id="ARBA00004604"/>
    </source>
</evidence>
<organism evidence="7 8">
    <name type="scientific">Babesia ovata</name>
    <dbReference type="NCBI Taxonomy" id="189622"/>
    <lineage>
        <taxon>Eukaryota</taxon>
        <taxon>Sar</taxon>
        <taxon>Alveolata</taxon>
        <taxon>Apicomplexa</taxon>
        <taxon>Aconoidasida</taxon>
        <taxon>Piroplasmida</taxon>
        <taxon>Babesiidae</taxon>
        <taxon>Babesia</taxon>
    </lineage>
</organism>
<dbReference type="GO" id="GO:0005730">
    <property type="term" value="C:nucleolus"/>
    <property type="evidence" value="ECO:0007669"/>
    <property type="project" value="UniProtKB-SubCell"/>
</dbReference>
<feature type="region of interest" description="Disordered" evidence="6">
    <location>
        <begin position="23"/>
        <end position="44"/>
    </location>
</feature>
<feature type="compositionally biased region" description="Basic residues" evidence="6">
    <location>
        <begin position="259"/>
        <end position="276"/>
    </location>
</feature>
<proteinExistence type="inferred from homology"/>
<evidence type="ECO:0000313" key="7">
    <source>
        <dbReference type="EMBL" id="GBE61412.1"/>
    </source>
</evidence>
<keyword evidence="8" id="KW-1185">Reference proteome</keyword>
<dbReference type="VEuPathDB" id="PiroplasmaDB:BOVATA_029050"/>
<dbReference type="RefSeq" id="XP_028867655.1">
    <property type="nucleotide sequence ID" value="XM_029011822.1"/>
</dbReference>
<keyword evidence="4" id="KW-0175">Coiled coil</keyword>
<keyword evidence="3" id="KW-0690">Ribosome biogenesis</keyword>
<dbReference type="GO" id="GO:0006364">
    <property type="term" value="P:rRNA processing"/>
    <property type="evidence" value="ECO:0007669"/>
    <property type="project" value="TreeGrafter"/>
</dbReference>
<dbReference type="Proteomes" id="UP000236319">
    <property type="component" value="Unassembled WGS sequence"/>
</dbReference>
<feature type="compositionally biased region" description="Basic residues" evidence="6">
    <location>
        <begin position="235"/>
        <end position="250"/>
    </location>
</feature>
<dbReference type="GO" id="GO:0034399">
    <property type="term" value="C:nuclear periphery"/>
    <property type="evidence" value="ECO:0007669"/>
    <property type="project" value="TreeGrafter"/>
</dbReference>
<comment type="caution">
    <text evidence="7">The sequence shown here is derived from an EMBL/GenBank/DDBJ whole genome shotgun (WGS) entry which is preliminary data.</text>
</comment>